<evidence type="ECO:0000256" key="1">
    <source>
        <dbReference type="SAM" id="MobiDB-lite"/>
    </source>
</evidence>
<dbReference type="Proteomes" id="UP000054845">
    <property type="component" value="Unassembled WGS sequence"/>
</dbReference>
<reference evidence="2 3" key="1">
    <citation type="submission" date="2014-09" db="EMBL/GenBank/DDBJ databases">
        <authorList>
            <person name="Magalhaes I.L.F."/>
            <person name="Oliveira U."/>
            <person name="Santos F.R."/>
            <person name="Vidigal T.H.D.A."/>
            <person name="Brescovit A.D."/>
            <person name="Santos A.J."/>
        </authorList>
    </citation>
    <scope>NUCLEOTIDE SEQUENCE [LARGE SCALE GENOMIC DNA]</scope>
</reference>
<sequence length="165" mass="18408">MVNLAGRSNLAGVAASRLFPSPARLTPRLFARAALHHSSRSSQDATPAQSSISNSSSSSSASSSPPPPSDPRTDRSRHRNFYRQILPPFIRVLGYSTAIYFSLQLLWTYLDAREQTQLEQEEKDRLIRMVREKRERGVEAGGGGGGILKERQVTKGWWGWIRGQK</sequence>
<feature type="region of interest" description="Disordered" evidence="1">
    <location>
        <begin position="36"/>
        <end position="78"/>
    </location>
</feature>
<dbReference type="OrthoDB" id="3359404at2759"/>
<protein>
    <submittedName>
        <fullName evidence="2">Uncharacterized protein</fullName>
    </submittedName>
</protein>
<proteinExistence type="predicted"/>
<organism evidence="2 3">
    <name type="scientific">Ceraceosorus bombacis</name>
    <dbReference type="NCBI Taxonomy" id="401625"/>
    <lineage>
        <taxon>Eukaryota</taxon>
        <taxon>Fungi</taxon>
        <taxon>Dikarya</taxon>
        <taxon>Basidiomycota</taxon>
        <taxon>Ustilaginomycotina</taxon>
        <taxon>Exobasidiomycetes</taxon>
        <taxon>Ceraceosorales</taxon>
        <taxon>Ceraceosoraceae</taxon>
        <taxon>Ceraceosorus</taxon>
    </lineage>
</organism>
<keyword evidence="3" id="KW-1185">Reference proteome</keyword>
<dbReference type="AlphaFoldDB" id="A0A0P1BEF3"/>
<dbReference type="EMBL" id="CCYA01000238">
    <property type="protein sequence ID" value="CEH14011.1"/>
    <property type="molecule type" value="Genomic_DNA"/>
</dbReference>
<name>A0A0P1BEF3_9BASI</name>
<accession>A0A0P1BEF3</accession>
<feature type="compositionally biased region" description="Low complexity" evidence="1">
    <location>
        <begin position="50"/>
        <end position="63"/>
    </location>
</feature>
<evidence type="ECO:0000313" key="2">
    <source>
        <dbReference type="EMBL" id="CEH14011.1"/>
    </source>
</evidence>
<evidence type="ECO:0000313" key="3">
    <source>
        <dbReference type="Proteomes" id="UP000054845"/>
    </source>
</evidence>